<accession>A0A6A4F4T7</accession>
<name>A0A6A4F4T7_9STRA</name>
<dbReference type="EMBL" id="QXFT01001124">
    <property type="protein sequence ID" value="KAE9328148.1"/>
    <property type="molecule type" value="Genomic_DNA"/>
</dbReference>
<protein>
    <recommendedName>
        <fullName evidence="3">RxLR effector protein</fullName>
    </recommendedName>
</protein>
<comment type="caution">
    <text evidence="1">The sequence shown here is derived from an EMBL/GenBank/DDBJ whole genome shotgun (WGS) entry which is preliminary data.</text>
</comment>
<sequence length="257" mass="28806">MISAKNILDGVKLDKLINLANTGVSKVANSARVGMLRLKGKSADEAFVLLKLDKAGDDLLRSPKFSAWVSYMTSILKKHTKMAIVKKLNTRYGDDTLARMLEAAKRDPGTTEIATKLQVAQMRDWLRGGKSFDDVLVLLKLDDGVDKVLANPALDTLGVYINQFNKYNPGKQTNTIDRLTVQYGDEALAKMLEAAKKVPSTEKLAKELQVAQFTRWLSAGEKPAKIWKMLKMEKATWMKNPDADVWRGYLAFYKLHK</sequence>
<keyword evidence="2" id="KW-1185">Reference proteome</keyword>
<reference evidence="1 2" key="1">
    <citation type="submission" date="2018-08" db="EMBL/GenBank/DDBJ databases">
        <title>Genomic investigation of the strawberry pathogen Phytophthora fragariae indicates pathogenicity is determined by transcriptional variation in three key races.</title>
        <authorList>
            <person name="Adams T.M."/>
            <person name="Armitage A.D."/>
            <person name="Sobczyk M.K."/>
            <person name="Bates H.J."/>
            <person name="Dunwell J.M."/>
            <person name="Nellist C.F."/>
            <person name="Harrison R.J."/>
        </authorList>
    </citation>
    <scope>NUCLEOTIDE SEQUENCE [LARGE SCALE GENOMIC DNA]</scope>
    <source>
        <strain evidence="1 2">SCRP333</strain>
    </source>
</reference>
<proteinExistence type="predicted"/>
<dbReference type="Proteomes" id="UP000434957">
    <property type="component" value="Unassembled WGS sequence"/>
</dbReference>
<organism evidence="1 2">
    <name type="scientific">Phytophthora rubi</name>
    <dbReference type="NCBI Taxonomy" id="129364"/>
    <lineage>
        <taxon>Eukaryota</taxon>
        <taxon>Sar</taxon>
        <taxon>Stramenopiles</taxon>
        <taxon>Oomycota</taxon>
        <taxon>Peronosporomycetes</taxon>
        <taxon>Peronosporales</taxon>
        <taxon>Peronosporaceae</taxon>
        <taxon>Phytophthora</taxon>
    </lineage>
</organism>
<evidence type="ECO:0000313" key="2">
    <source>
        <dbReference type="Proteomes" id="UP000434957"/>
    </source>
</evidence>
<dbReference type="AlphaFoldDB" id="A0A6A4F4T7"/>
<evidence type="ECO:0008006" key="3">
    <source>
        <dbReference type="Google" id="ProtNLM"/>
    </source>
</evidence>
<gene>
    <name evidence="1" type="ORF">PR003_g15860</name>
</gene>
<evidence type="ECO:0000313" key="1">
    <source>
        <dbReference type="EMBL" id="KAE9328148.1"/>
    </source>
</evidence>